<dbReference type="Pfam" id="PF00082">
    <property type="entry name" value="Peptidase_S8"/>
    <property type="match status" value="1"/>
</dbReference>
<dbReference type="PROSITE" id="PS00136">
    <property type="entry name" value="SUBTILASE_ASP"/>
    <property type="match status" value="1"/>
</dbReference>
<keyword evidence="12" id="KW-0732">Signal</keyword>
<dbReference type="PANTHER" id="PTHR43806">
    <property type="entry name" value="PEPTIDASE S8"/>
    <property type="match status" value="1"/>
</dbReference>
<evidence type="ECO:0000256" key="12">
    <source>
        <dbReference type="SAM" id="SignalP"/>
    </source>
</evidence>
<feature type="domain" description="Peptidase S8/S53" evidence="13">
    <location>
        <begin position="152"/>
        <end position="478"/>
    </location>
</feature>
<dbReference type="PANTHER" id="PTHR43806:SF11">
    <property type="entry name" value="CEREVISIN-RELATED"/>
    <property type="match status" value="1"/>
</dbReference>
<feature type="signal peptide" evidence="12">
    <location>
        <begin position="1"/>
        <end position="22"/>
    </location>
</feature>
<dbReference type="PRINTS" id="PR00723">
    <property type="entry name" value="SUBTILISIN"/>
</dbReference>
<comment type="cofactor">
    <cofactor evidence="1">
        <name>Ca(2+)</name>
        <dbReference type="ChEBI" id="CHEBI:29108"/>
    </cofactor>
</comment>
<protein>
    <submittedName>
        <fullName evidence="14">Peptidase</fullName>
    </submittedName>
</protein>
<dbReference type="InterPro" id="IPR008357">
    <property type="entry name" value="Lanit_process"/>
</dbReference>
<evidence type="ECO:0000256" key="11">
    <source>
        <dbReference type="RuleBase" id="RU003355"/>
    </source>
</evidence>
<feature type="active site" description="Charge relay system" evidence="9 10">
    <location>
        <position position="161"/>
    </location>
</feature>
<comment type="subcellular location">
    <subcellularLocation>
        <location evidence="2">Secreted</location>
    </subcellularLocation>
</comment>
<keyword evidence="8" id="KW-0106">Calcium</keyword>
<keyword evidence="5 10" id="KW-0645">Protease</keyword>
<keyword evidence="7 10" id="KW-0720">Serine protease</keyword>
<dbReference type="Proteomes" id="UP000309170">
    <property type="component" value="Unassembled WGS sequence"/>
</dbReference>
<organism evidence="14 15">
    <name type="scientific">Peribacillus simplex</name>
    <dbReference type="NCBI Taxonomy" id="1478"/>
    <lineage>
        <taxon>Bacteria</taxon>
        <taxon>Bacillati</taxon>
        <taxon>Bacillota</taxon>
        <taxon>Bacilli</taxon>
        <taxon>Bacillales</taxon>
        <taxon>Bacillaceae</taxon>
        <taxon>Peribacillus</taxon>
    </lineage>
</organism>
<feature type="active site" description="Charge relay system" evidence="9 10">
    <location>
        <position position="206"/>
    </location>
</feature>
<dbReference type="SUPFAM" id="SSF52743">
    <property type="entry name" value="Subtilisin-like"/>
    <property type="match status" value="1"/>
</dbReference>
<dbReference type="InterPro" id="IPR036852">
    <property type="entry name" value="Peptidase_S8/S53_dom_sf"/>
</dbReference>
<evidence type="ECO:0000313" key="15">
    <source>
        <dbReference type="Proteomes" id="UP000309170"/>
    </source>
</evidence>
<dbReference type="Gene3D" id="3.40.50.200">
    <property type="entry name" value="Peptidase S8/S53 domain"/>
    <property type="match status" value="1"/>
</dbReference>
<name>A0A9X8ZD32_9BACI</name>
<evidence type="ECO:0000256" key="10">
    <source>
        <dbReference type="PROSITE-ProRule" id="PRU01240"/>
    </source>
</evidence>
<feature type="chain" id="PRO_5040849484" evidence="12">
    <location>
        <begin position="23"/>
        <end position="489"/>
    </location>
</feature>
<dbReference type="PROSITE" id="PS51892">
    <property type="entry name" value="SUBTILASE"/>
    <property type="match status" value="1"/>
</dbReference>
<evidence type="ECO:0000256" key="6">
    <source>
        <dbReference type="ARBA" id="ARBA00022801"/>
    </source>
</evidence>
<dbReference type="EMBL" id="SZNT01000524">
    <property type="protein sequence ID" value="TKH06897.1"/>
    <property type="molecule type" value="Genomic_DNA"/>
</dbReference>
<dbReference type="PROSITE" id="PS51257">
    <property type="entry name" value="PROKAR_LIPOPROTEIN"/>
    <property type="match status" value="1"/>
</dbReference>
<evidence type="ECO:0000256" key="7">
    <source>
        <dbReference type="ARBA" id="ARBA00022825"/>
    </source>
</evidence>
<gene>
    <name evidence="14" type="ORF">FC678_23225</name>
</gene>
<dbReference type="InterPro" id="IPR015500">
    <property type="entry name" value="Peptidase_S8_subtilisin-rel"/>
</dbReference>
<dbReference type="GO" id="GO:0005576">
    <property type="term" value="C:extracellular region"/>
    <property type="evidence" value="ECO:0007669"/>
    <property type="project" value="UniProtKB-SubCell"/>
</dbReference>
<dbReference type="InterPro" id="IPR023827">
    <property type="entry name" value="Peptidase_S8_Asp-AS"/>
</dbReference>
<comment type="caution">
    <text evidence="14">The sequence shown here is derived from an EMBL/GenBank/DDBJ whole genome shotgun (WGS) entry which is preliminary data.</text>
</comment>
<dbReference type="RefSeq" id="WP_137024556.1">
    <property type="nucleotide sequence ID" value="NZ_SZNT01000524.1"/>
</dbReference>
<sequence length="489" mass="52279">MRLKIFSSIIAATLACSMNMGADLTVAKTSANTAPVAKKYLIAFKSNLPPNYSTVISNAGGRVVRALPEIGSVEVESSKDAFLINLKSVSNVQAANLEIKHQLDYKKNDPAAADNQPVTDFPQPEAIESYWNYQWDIKNVTEDGESYKINKGNGAVVGVIDTGIDPNHPDLKGNLLGGQNFVPEGGFGDDPTETGDTKDFKDRDGHGTHVAGSIAANGKVQGVGPELGIRSYRVFPANAGAATSWIADAIIQAADDGVDVINMSIGGFDALSRYSYQNSGSYSDVADMLVWKRAIQYAVKKNVTVVAAAGNESLNLNNPTTITDYMNREYGYLGLQFKGASIEVPGQLPGVMTVSSSNKWSTEKIAFYSNYGSRSIDVAAPGGDNGPVYDATLDESLRDFHYRTLSTWPTYLEPYFTANLHSYALLHGTSMASPKVAGIAGVIKAAHPDYSPAQVTAAIKQTAKDYGKTGNDHLYGAGEANIFNALTQK</sequence>
<dbReference type="GO" id="GO:0006508">
    <property type="term" value="P:proteolysis"/>
    <property type="evidence" value="ECO:0007669"/>
    <property type="project" value="UniProtKB-KW"/>
</dbReference>
<comment type="similarity">
    <text evidence="3 10 11">Belongs to the peptidase S8 family.</text>
</comment>
<keyword evidence="4" id="KW-0964">Secreted</keyword>
<evidence type="ECO:0000256" key="2">
    <source>
        <dbReference type="ARBA" id="ARBA00004613"/>
    </source>
</evidence>
<dbReference type="InterPro" id="IPR050131">
    <property type="entry name" value="Peptidase_S8_subtilisin-like"/>
</dbReference>
<dbReference type="AlphaFoldDB" id="A0A9X8ZD32"/>
<evidence type="ECO:0000256" key="1">
    <source>
        <dbReference type="ARBA" id="ARBA00001913"/>
    </source>
</evidence>
<keyword evidence="6 10" id="KW-0378">Hydrolase</keyword>
<evidence type="ECO:0000259" key="13">
    <source>
        <dbReference type="Pfam" id="PF00082"/>
    </source>
</evidence>
<accession>A0A9X8ZD32</accession>
<dbReference type="PRINTS" id="PR01779">
    <property type="entry name" value="LANTIPROCESS"/>
</dbReference>
<dbReference type="InterPro" id="IPR000209">
    <property type="entry name" value="Peptidase_S8/S53_dom"/>
</dbReference>
<evidence type="ECO:0000256" key="5">
    <source>
        <dbReference type="ARBA" id="ARBA00022670"/>
    </source>
</evidence>
<proteinExistence type="inferred from homology"/>
<reference evidence="14 15" key="1">
    <citation type="journal article" date="2019" name="Environ. Microbiol.">
        <title>An active ?-lactamase is a part of an orchestrated cell wall stress resistance network of Bacillus subtilis and related rhizosphere species.</title>
        <authorList>
            <person name="Bucher T."/>
            <person name="Keren-Paz A."/>
            <person name="Hausser J."/>
            <person name="Olender T."/>
            <person name="Cytryn E."/>
            <person name="Kolodkin-Gal I."/>
        </authorList>
    </citation>
    <scope>NUCLEOTIDE SEQUENCE [LARGE SCALE GENOMIC DNA]</scope>
    <source>
        <strain evidence="14 15">I4</strain>
    </source>
</reference>
<dbReference type="InterPro" id="IPR023828">
    <property type="entry name" value="Peptidase_S8_Ser-AS"/>
</dbReference>
<dbReference type="GO" id="GO:0004252">
    <property type="term" value="F:serine-type endopeptidase activity"/>
    <property type="evidence" value="ECO:0007669"/>
    <property type="project" value="UniProtKB-UniRule"/>
</dbReference>
<evidence type="ECO:0000256" key="9">
    <source>
        <dbReference type="PIRSR" id="PIRSR615500-1"/>
    </source>
</evidence>
<evidence type="ECO:0000256" key="4">
    <source>
        <dbReference type="ARBA" id="ARBA00022525"/>
    </source>
</evidence>
<evidence type="ECO:0000313" key="14">
    <source>
        <dbReference type="EMBL" id="TKH06897.1"/>
    </source>
</evidence>
<dbReference type="PROSITE" id="PS00137">
    <property type="entry name" value="SUBTILASE_HIS"/>
    <property type="match status" value="1"/>
</dbReference>
<feature type="active site" description="Charge relay system" evidence="9 10">
    <location>
        <position position="430"/>
    </location>
</feature>
<dbReference type="InterPro" id="IPR022398">
    <property type="entry name" value="Peptidase_S8_His-AS"/>
</dbReference>
<evidence type="ECO:0000256" key="3">
    <source>
        <dbReference type="ARBA" id="ARBA00011073"/>
    </source>
</evidence>
<evidence type="ECO:0000256" key="8">
    <source>
        <dbReference type="ARBA" id="ARBA00022837"/>
    </source>
</evidence>
<dbReference type="PROSITE" id="PS00138">
    <property type="entry name" value="SUBTILASE_SER"/>
    <property type="match status" value="1"/>
</dbReference>